<feature type="compositionally biased region" description="Low complexity" evidence="1">
    <location>
        <begin position="62"/>
        <end position="75"/>
    </location>
</feature>
<evidence type="ECO:0000313" key="3">
    <source>
        <dbReference type="EMBL" id="KHN78322.1"/>
    </source>
</evidence>
<keyword evidence="2" id="KW-0732">Signal</keyword>
<comment type="caution">
    <text evidence="3">The sequence shown here is derived from an EMBL/GenBank/DDBJ whole genome shotgun (WGS) entry which is preliminary data.</text>
</comment>
<feature type="region of interest" description="Disordered" evidence="1">
    <location>
        <begin position="115"/>
        <end position="182"/>
    </location>
</feature>
<sequence length="198" mass="20736">MEWIACLGRLGLLVVLRYLDPRVPFFSCQPSSIVRSSIYIITRFMLINIGITDSMEGAQQAGGAAATGAEMTEAGPPIRTGDTTVQRAASTTAEPQRVSGDLELNLVAAANTASVSATATTSTSVPTSSSVDNEQPPTSGEQRSPSEDSSDSRSLSGQWESESSGSSNMAATDDPLLMAGERTAREIVENAINALFES</sequence>
<feature type="region of interest" description="Disordered" evidence="1">
    <location>
        <begin position="62"/>
        <end position="97"/>
    </location>
</feature>
<feature type="signal peptide" evidence="2">
    <location>
        <begin position="1"/>
        <end position="21"/>
    </location>
</feature>
<accession>A0A0B2VA32</accession>
<reference evidence="3 4" key="1">
    <citation type="submission" date="2014-11" db="EMBL/GenBank/DDBJ databases">
        <title>Genetic blueprint of the zoonotic pathogen Toxocara canis.</title>
        <authorList>
            <person name="Zhu X.-Q."/>
            <person name="Korhonen P.K."/>
            <person name="Cai H."/>
            <person name="Young N.D."/>
            <person name="Nejsum P."/>
            <person name="von Samson-Himmelstjerna G."/>
            <person name="Boag P.R."/>
            <person name="Tan P."/>
            <person name="Li Q."/>
            <person name="Min J."/>
            <person name="Yang Y."/>
            <person name="Wang X."/>
            <person name="Fang X."/>
            <person name="Hall R.S."/>
            <person name="Hofmann A."/>
            <person name="Sternberg P.W."/>
            <person name="Jex A.R."/>
            <person name="Gasser R.B."/>
        </authorList>
    </citation>
    <scope>NUCLEOTIDE SEQUENCE [LARGE SCALE GENOMIC DNA]</scope>
    <source>
        <strain evidence="3">PN_DK_2014</strain>
    </source>
</reference>
<feature type="compositionally biased region" description="Low complexity" evidence="1">
    <location>
        <begin position="152"/>
        <end position="167"/>
    </location>
</feature>
<evidence type="ECO:0000313" key="4">
    <source>
        <dbReference type="Proteomes" id="UP000031036"/>
    </source>
</evidence>
<proteinExistence type="predicted"/>
<gene>
    <name evidence="3" type="ORF">Tcan_16985</name>
</gene>
<keyword evidence="4" id="KW-1185">Reference proteome</keyword>
<name>A0A0B2VA32_TOXCA</name>
<evidence type="ECO:0000256" key="2">
    <source>
        <dbReference type="SAM" id="SignalP"/>
    </source>
</evidence>
<dbReference type="EMBL" id="JPKZ01002136">
    <property type="protein sequence ID" value="KHN78322.1"/>
    <property type="molecule type" value="Genomic_DNA"/>
</dbReference>
<feature type="compositionally biased region" description="Low complexity" evidence="1">
    <location>
        <begin position="115"/>
        <end position="131"/>
    </location>
</feature>
<feature type="chain" id="PRO_5002095334" evidence="2">
    <location>
        <begin position="22"/>
        <end position="198"/>
    </location>
</feature>
<dbReference type="Proteomes" id="UP000031036">
    <property type="component" value="Unassembled WGS sequence"/>
</dbReference>
<feature type="compositionally biased region" description="Polar residues" evidence="1">
    <location>
        <begin position="132"/>
        <end position="142"/>
    </location>
</feature>
<feature type="compositionally biased region" description="Polar residues" evidence="1">
    <location>
        <begin position="81"/>
        <end position="94"/>
    </location>
</feature>
<protein>
    <submittedName>
        <fullName evidence="3">Uncharacterized protein</fullName>
    </submittedName>
</protein>
<dbReference type="AlphaFoldDB" id="A0A0B2VA32"/>
<organism evidence="3 4">
    <name type="scientific">Toxocara canis</name>
    <name type="common">Canine roundworm</name>
    <dbReference type="NCBI Taxonomy" id="6265"/>
    <lineage>
        <taxon>Eukaryota</taxon>
        <taxon>Metazoa</taxon>
        <taxon>Ecdysozoa</taxon>
        <taxon>Nematoda</taxon>
        <taxon>Chromadorea</taxon>
        <taxon>Rhabditida</taxon>
        <taxon>Spirurina</taxon>
        <taxon>Ascaridomorpha</taxon>
        <taxon>Ascaridoidea</taxon>
        <taxon>Toxocaridae</taxon>
        <taxon>Toxocara</taxon>
    </lineage>
</organism>
<evidence type="ECO:0000256" key="1">
    <source>
        <dbReference type="SAM" id="MobiDB-lite"/>
    </source>
</evidence>